<name>A0ACC2DKH1_DIPCM</name>
<protein>
    <submittedName>
        <fullName evidence="1">Uncharacterized protein</fullName>
    </submittedName>
</protein>
<sequence>MSANGVNEGDLLQAAKAEVIHLRDRLQQRRNELQDTDVATYARRNDRHAIRYAREDFRPCRTLRGHTGKIYSLDWSYRNKNRIVSASQDGRLIVWNALTSQKTHAIKLTCSWVMTCAFSPDGHSVACGGLDNNCSIFGLNSHPEPDGNLPVLRVLYGHRGYLSCCRYVPDEAHIITSSGDRTCRLWDGETFNLVATFGGDATSGHAADVMSVSISTSNQKLFVSGSCDKTARLWDTRVASRPQHTYYGHRGDINAVQFLPDGLRFGTGSDDGTCKLFDTRTGHLLQTYEDPNPGRSCVTSLAFSHSGRILFAGYENQRCYLWDAMLAEVLFDIGNNHSNRISCLGVASDGSALCTGSWDSSLKIWAFSGTRQIAGPV</sequence>
<dbReference type="EMBL" id="CM055096">
    <property type="protein sequence ID" value="KAJ7554787.1"/>
    <property type="molecule type" value="Genomic_DNA"/>
</dbReference>
<evidence type="ECO:0000313" key="2">
    <source>
        <dbReference type="Proteomes" id="UP001162992"/>
    </source>
</evidence>
<proteinExistence type="predicted"/>
<accession>A0ACC2DKH1</accession>
<comment type="caution">
    <text evidence="1">The sequence shown here is derived from an EMBL/GenBank/DDBJ whole genome shotgun (WGS) entry which is preliminary data.</text>
</comment>
<keyword evidence="2" id="KW-1185">Reference proteome</keyword>
<reference evidence="2" key="1">
    <citation type="journal article" date="2024" name="Proc. Natl. Acad. Sci. U.S.A.">
        <title>Extraordinary preservation of gene collinearity over three hundred million years revealed in homosporous lycophytes.</title>
        <authorList>
            <person name="Li C."/>
            <person name="Wickell D."/>
            <person name="Kuo L.Y."/>
            <person name="Chen X."/>
            <person name="Nie B."/>
            <person name="Liao X."/>
            <person name="Peng D."/>
            <person name="Ji J."/>
            <person name="Jenkins J."/>
            <person name="Williams M."/>
            <person name="Shu S."/>
            <person name="Plott C."/>
            <person name="Barry K."/>
            <person name="Rajasekar S."/>
            <person name="Grimwood J."/>
            <person name="Han X."/>
            <person name="Sun S."/>
            <person name="Hou Z."/>
            <person name="He W."/>
            <person name="Dai G."/>
            <person name="Sun C."/>
            <person name="Schmutz J."/>
            <person name="Leebens-Mack J.H."/>
            <person name="Li F.W."/>
            <person name="Wang L."/>
        </authorList>
    </citation>
    <scope>NUCLEOTIDE SEQUENCE [LARGE SCALE GENOMIC DNA]</scope>
    <source>
        <strain evidence="2">cv. PW_Plant_1</strain>
    </source>
</reference>
<gene>
    <name evidence="1" type="ORF">O6H91_05G009100</name>
</gene>
<organism evidence="1 2">
    <name type="scientific">Diphasiastrum complanatum</name>
    <name type="common">Issler's clubmoss</name>
    <name type="synonym">Lycopodium complanatum</name>
    <dbReference type="NCBI Taxonomy" id="34168"/>
    <lineage>
        <taxon>Eukaryota</taxon>
        <taxon>Viridiplantae</taxon>
        <taxon>Streptophyta</taxon>
        <taxon>Embryophyta</taxon>
        <taxon>Tracheophyta</taxon>
        <taxon>Lycopodiopsida</taxon>
        <taxon>Lycopodiales</taxon>
        <taxon>Lycopodiaceae</taxon>
        <taxon>Lycopodioideae</taxon>
        <taxon>Diphasiastrum</taxon>
    </lineage>
</organism>
<evidence type="ECO:0000313" key="1">
    <source>
        <dbReference type="EMBL" id="KAJ7554787.1"/>
    </source>
</evidence>
<dbReference type="Proteomes" id="UP001162992">
    <property type="component" value="Chromosome 5"/>
</dbReference>